<comment type="function">
    <text evidence="1">Responsible for the formation of the pyrimidine heterocycle in the thiamine biosynthesis pathway. Catalyzes the formation of hydroxymethylpyrimidine phosphate (HMP-P) from histidine and pyridoxal phosphate (PLP). The protein uses PLP and the active site histidine to form HMP-P, generating an inactive enzyme. The enzyme can only undergo a single turnover, which suggests it is a suicide enzyme.</text>
</comment>
<comment type="similarity">
    <text evidence="3">Belongs to the NMT1/THI5 family.</text>
</comment>
<evidence type="ECO:0000313" key="15">
    <source>
        <dbReference type="Proteomes" id="UP000244978"/>
    </source>
</evidence>
<evidence type="ECO:0000256" key="9">
    <source>
        <dbReference type="ARBA" id="ARBA00023004"/>
    </source>
</evidence>
<dbReference type="Proteomes" id="UP000244978">
    <property type="component" value="Unassembled WGS sequence"/>
</dbReference>
<accession>A0A2U1SZW4</accession>
<dbReference type="InterPro" id="IPR027939">
    <property type="entry name" value="NMT1/THI5"/>
</dbReference>
<evidence type="ECO:0000256" key="4">
    <source>
        <dbReference type="ARBA" id="ARBA00011738"/>
    </source>
</evidence>
<keyword evidence="8" id="KW-0784">Thiamine biosynthesis</keyword>
<comment type="pathway">
    <text evidence="2">Cofactor biosynthesis; thiamine diphosphate biosynthesis.</text>
</comment>
<evidence type="ECO:0000256" key="10">
    <source>
        <dbReference type="ARBA" id="ARBA00033171"/>
    </source>
</evidence>
<keyword evidence="5" id="KW-0808">Transferase</keyword>
<dbReference type="SUPFAM" id="SSF53850">
    <property type="entry name" value="Periplasmic binding protein-like II"/>
    <property type="match status" value="1"/>
</dbReference>
<reference evidence="15" key="1">
    <citation type="submission" date="2018-04" db="EMBL/GenBank/DDBJ databases">
        <authorList>
            <person name="Liu S."/>
            <person name="Wang Z."/>
            <person name="Li J."/>
        </authorList>
    </citation>
    <scope>NUCLEOTIDE SEQUENCE [LARGE SCALE GENOMIC DNA]</scope>
    <source>
        <strain evidence="15">S1194</strain>
    </source>
</reference>
<dbReference type="PANTHER" id="PTHR31528">
    <property type="entry name" value="4-AMINO-5-HYDROXYMETHYL-2-METHYLPYRIMIDINE PHOSPHATE SYNTHASE THI11-RELATED"/>
    <property type="match status" value="1"/>
</dbReference>
<dbReference type="GO" id="GO:0016740">
    <property type="term" value="F:transferase activity"/>
    <property type="evidence" value="ECO:0007669"/>
    <property type="project" value="UniProtKB-KW"/>
</dbReference>
<feature type="signal peptide" evidence="12">
    <location>
        <begin position="1"/>
        <end position="33"/>
    </location>
</feature>
<evidence type="ECO:0000256" key="3">
    <source>
        <dbReference type="ARBA" id="ARBA00009406"/>
    </source>
</evidence>
<dbReference type="RefSeq" id="WP_108997163.1">
    <property type="nucleotide sequence ID" value="NZ_QEEX01000001.1"/>
</dbReference>
<dbReference type="GO" id="GO:0009228">
    <property type="term" value="P:thiamine biosynthetic process"/>
    <property type="evidence" value="ECO:0007669"/>
    <property type="project" value="UniProtKB-KW"/>
</dbReference>
<comment type="catalytic activity">
    <reaction evidence="11">
        <text>N(6)-(pyridoxal phosphate)-L-lysyl-[4-amino-5-hydroxymethyl-2-methylpyrimidine phosphate synthase] + L-histidyl-[4-amino-5-hydroxymethyl-2-methylpyrimidine phosphate synthase] + 2 Fe(3+) + 4 H2O = L-lysyl-[4-amino-5-hydroxymethyl-2-methylpyrimidine phosphate synthase] + (2S)-2-amino-5-hydroxy-4-oxopentanoyl-[4-amino-5-hydroxymethyl-2-methylpyrimidine phosphate synthase] + 4-amino-2-methyl-5-(phosphooxymethyl)pyrimidine + 3-oxopropanoate + 2 Fe(2+) + 2 H(+)</text>
        <dbReference type="Rhea" id="RHEA:65756"/>
        <dbReference type="Rhea" id="RHEA-COMP:16892"/>
        <dbReference type="Rhea" id="RHEA-COMP:16893"/>
        <dbReference type="Rhea" id="RHEA-COMP:16894"/>
        <dbReference type="Rhea" id="RHEA-COMP:16895"/>
        <dbReference type="ChEBI" id="CHEBI:15377"/>
        <dbReference type="ChEBI" id="CHEBI:15378"/>
        <dbReference type="ChEBI" id="CHEBI:29033"/>
        <dbReference type="ChEBI" id="CHEBI:29034"/>
        <dbReference type="ChEBI" id="CHEBI:29969"/>
        <dbReference type="ChEBI" id="CHEBI:29979"/>
        <dbReference type="ChEBI" id="CHEBI:33190"/>
        <dbReference type="ChEBI" id="CHEBI:58354"/>
        <dbReference type="ChEBI" id="CHEBI:143915"/>
        <dbReference type="ChEBI" id="CHEBI:157692"/>
    </reaction>
    <physiologicalReaction direction="left-to-right" evidence="11">
        <dbReference type="Rhea" id="RHEA:65757"/>
    </physiologicalReaction>
</comment>
<name>A0A2U1SZW4_9MICO</name>
<evidence type="ECO:0000259" key="13">
    <source>
        <dbReference type="Pfam" id="PF09084"/>
    </source>
</evidence>
<keyword evidence="6" id="KW-0479">Metal-binding</keyword>
<evidence type="ECO:0000256" key="7">
    <source>
        <dbReference type="ARBA" id="ARBA00022898"/>
    </source>
</evidence>
<feature type="chain" id="PRO_5015452867" description="Thiamine pyrimidine synthase" evidence="12">
    <location>
        <begin position="34"/>
        <end position="354"/>
    </location>
</feature>
<evidence type="ECO:0000256" key="1">
    <source>
        <dbReference type="ARBA" id="ARBA00003469"/>
    </source>
</evidence>
<evidence type="ECO:0000256" key="5">
    <source>
        <dbReference type="ARBA" id="ARBA00022679"/>
    </source>
</evidence>
<sequence>MFPVHGFTRRAAAATAGAATLALLLGACAGSSAETPSGEDGSFGDIAIQLSWIKNAEFAGEFFAEERGYFADAGFDSVELVPGPVSTEAAVISGNVIMGLGNAISAGSVIAEEGAPITIIGTTYQKNPFTILSLEDHGNIATVDDLKGKTIGVQASNQNLWEAFLALNDLTLDDVNTVPVEYDPTPLFTGELDGWFAYLTNEALDAELQGLKPVNLPFADNGMPFVAESLIVNTADIESNRELLKALLVAEIKGWTDAIAETDEAARLAVEVFGSDLGLTMEKELLQAQVQARDLIVSDETEANGLFTISEKMQELCIQTLAAAGIEVTADLLFDMSLLAEVYEENPELLDYAK</sequence>
<evidence type="ECO:0000256" key="2">
    <source>
        <dbReference type="ARBA" id="ARBA00004948"/>
    </source>
</evidence>
<comment type="subunit">
    <text evidence="4">Homodimer.</text>
</comment>
<dbReference type="Pfam" id="PF09084">
    <property type="entry name" value="NMT1"/>
    <property type="match status" value="1"/>
</dbReference>
<dbReference type="PANTHER" id="PTHR31528:SF1">
    <property type="entry name" value="4-AMINO-5-HYDROXYMETHYL-2-METHYLPYRIMIDINE PHOSPHATE SYNTHASE THI11-RELATED"/>
    <property type="match status" value="1"/>
</dbReference>
<evidence type="ECO:0000313" key="14">
    <source>
        <dbReference type="EMBL" id="PWB97160.1"/>
    </source>
</evidence>
<keyword evidence="15" id="KW-1185">Reference proteome</keyword>
<protein>
    <recommendedName>
        <fullName evidence="10">Thiamine pyrimidine synthase</fullName>
    </recommendedName>
</protein>
<dbReference type="Gene3D" id="3.40.190.10">
    <property type="entry name" value="Periplasmic binding protein-like II"/>
    <property type="match status" value="2"/>
</dbReference>
<dbReference type="InterPro" id="IPR015168">
    <property type="entry name" value="SsuA/THI5"/>
</dbReference>
<evidence type="ECO:0000256" key="6">
    <source>
        <dbReference type="ARBA" id="ARBA00022723"/>
    </source>
</evidence>
<comment type="caution">
    <text evidence="14">The sequence shown here is derived from an EMBL/GenBank/DDBJ whole genome shotgun (WGS) entry which is preliminary data.</text>
</comment>
<keyword evidence="9" id="KW-0408">Iron</keyword>
<proteinExistence type="inferred from homology"/>
<gene>
    <name evidence="14" type="ORF">DF220_04400</name>
</gene>
<dbReference type="GO" id="GO:0046872">
    <property type="term" value="F:metal ion binding"/>
    <property type="evidence" value="ECO:0007669"/>
    <property type="project" value="UniProtKB-KW"/>
</dbReference>
<dbReference type="EMBL" id="QEEX01000001">
    <property type="protein sequence ID" value="PWB97160.1"/>
    <property type="molecule type" value="Genomic_DNA"/>
</dbReference>
<evidence type="ECO:0000256" key="12">
    <source>
        <dbReference type="SAM" id="SignalP"/>
    </source>
</evidence>
<feature type="domain" description="SsuA/THI5-like" evidence="13">
    <location>
        <begin position="55"/>
        <end position="265"/>
    </location>
</feature>
<dbReference type="AlphaFoldDB" id="A0A2U1SZW4"/>
<evidence type="ECO:0000256" key="11">
    <source>
        <dbReference type="ARBA" id="ARBA00048179"/>
    </source>
</evidence>
<keyword evidence="12" id="KW-0732">Signal</keyword>
<keyword evidence="7" id="KW-0663">Pyridoxal phosphate</keyword>
<evidence type="ECO:0000256" key="8">
    <source>
        <dbReference type="ARBA" id="ARBA00022977"/>
    </source>
</evidence>
<organism evidence="14 15">
    <name type="scientific">Homoserinimonas hongtaonis</name>
    <dbReference type="NCBI Taxonomy" id="2079791"/>
    <lineage>
        <taxon>Bacteria</taxon>
        <taxon>Bacillati</taxon>
        <taxon>Actinomycetota</taxon>
        <taxon>Actinomycetes</taxon>
        <taxon>Micrococcales</taxon>
        <taxon>Microbacteriaceae</taxon>
        <taxon>Homoserinimonas</taxon>
    </lineage>
</organism>